<keyword evidence="3" id="KW-1185">Reference proteome</keyword>
<evidence type="ECO:0000313" key="3">
    <source>
        <dbReference type="Proteomes" id="UP000183832"/>
    </source>
</evidence>
<evidence type="ECO:0000256" key="1">
    <source>
        <dbReference type="SAM" id="MobiDB-lite"/>
    </source>
</evidence>
<feature type="region of interest" description="Disordered" evidence="1">
    <location>
        <begin position="1"/>
        <end position="29"/>
    </location>
</feature>
<protein>
    <submittedName>
        <fullName evidence="2">CLUMA_CG016105, isoform A</fullName>
    </submittedName>
</protein>
<organism evidence="2 3">
    <name type="scientific">Clunio marinus</name>
    <dbReference type="NCBI Taxonomy" id="568069"/>
    <lineage>
        <taxon>Eukaryota</taxon>
        <taxon>Metazoa</taxon>
        <taxon>Ecdysozoa</taxon>
        <taxon>Arthropoda</taxon>
        <taxon>Hexapoda</taxon>
        <taxon>Insecta</taxon>
        <taxon>Pterygota</taxon>
        <taxon>Neoptera</taxon>
        <taxon>Endopterygota</taxon>
        <taxon>Diptera</taxon>
        <taxon>Nematocera</taxon>
        <taxon>Chironomoidea</taxon>
        <taxon>Chironomidae</taxon>
        <taxon>Clunio</taxon>
    </lineage>
</organism>
<dbReference type="AlphaFoldDB" id="A0A1J1IRV9"/>
<reference evidence="2 3" key="1">
    <citation type="submission" date="2015-04" db="EMBL/GenBank/DDBJ databases">
        <authorList>
            <person name="Syromyatnikov M.Y."/>
            <person name="Popov V.N."/>
        </authorList>
    </citation>
    <scope>NUCLEOTIDE SEQUENCE [LARGE SCALE GENOMIC DNA]</scope>
</reference>
<proteinExistence type="predicted"/>
<evidence type="ECO:0000313" key="2">
    <source>
        <dbReference type="EMBL" id="CRL02888.1"/>
    </source>
</evidence>
<accession>A0A1J1IRV9</accession>
<dbReference type="EMBL" id="CVRI01000058">
    <property type="protein sequence ID" value="CRL02888.1"/>
    <property type="molecule type" value="Genomic_DNA"/>
</dbReference>
<gene>
    <name evidence="2" type="ORF">CLUMA_CG016105</name>
</gene>
<name>A0A1J1IRV9_9DIPT</name>
<sequence>MDERSSSDQGQAPIGQSWPYRNHHQMPKAFEGNGHKWHVIKLKCLEINESLRLIHQILIKLKWKIQE</sequence>
<dbReference type="Proteomes" id="UP000183832">
    <property type="component" value="Unassembled WGS sequence"/>
</dbReference>